<dbReference type="InterPro" id="IPR013178">
    <property type="entry name" value="Histone_AcTrfase_Rtt109/CBP"/>
</dbReference>
<dbReference type="EMBL" id="JAGTJR010000025">
    <property type="protein sequence ID" value="KAH7042683.1"/>
    <property type="molecule type" value="Genomic_DNA"/>
</dbReference>
<evidence type="ECO:0000256" key="9">
    <source>
        <dbReference type="ARBA" id="ARBA00048940"/>
    </source>
</evidence>
<dbReference type="InterPro" id="IPR016849">
    <property type="entry name" value="Rtt109"/>
</dbReference>
<gene>
    <name evidence="11" type="ORF">B0J12DRAFT_605294</name>
</gene>
<evidence type="ECO:0000256" key="1">
    <source>
        <dbReference type="ARBA" id="ARBA00004123"/>
    </source>
</evidence>
<keyword evidence="6" id="KW-0805">Transcription regulation</keyword>
<comment type="caution">
    <text evidence="11">The sequence shown here is derived from an EMBL/GenBank/DDBJ whole genome shotgun (WGS) entry which is preliminary data.</text>
</comment>
<dbReference type="Pfam" id="PF08214">
    <property type="entry name" value="HAT_KAT11"/>
    <property type="match status" value="1"/>
</dbReference>
<dbReference type="PANTHER" id="PTHR31571">
    <property type="entry name" value="ALTERED INHERITANCE OF MITOCHONDRIA PROTEIN 6"/>
    <property type="match status" value="1"/>
</dbReference>
<comment type="subcellular location">
    <subcellularLocation>
        <location evidence="1">Nucleus</location>
    </subcellularLocation>
</comment>
<evidence type="ECO:0000256" key="8">
    <source>
        <dbReference type="ARBA" id="ARBA00023242"/>
    </source>
</evidence>
<name>A0ABQ8G287_9PEZI</name>
<dbReference type="SMART" id="SM01250">
    <property type="entry name" value="KAT11"/>
    <property type="match status" value="1"/>
</dbReference>
<sequence length="583" mass="63638">MDAARAENNGSLRDLLAAALPQGAKFTYYHISTPPTKSSPIFSAPPGARPERTYCESHFLNVSITPQDGAPQSEHDNAAGEVFIFAIEVLIYTTSHLTTIFVSKADSTGYLSLLKLPRTSSSPIRAISTTFISWLVKHRQRPATRLIVSLFARAQDQYLFPGSIENASKHVADDTALVKWWCRVLDPVLREYTPETASKAETDEQSQQTTAQGHLIIPGFERNDTFRFFPPSVRADPPDQKRWRHGHPLLDISRHPSAPPRCLIPHFPDDPKARYMDELDDELPDGGVATVTSPSRGTGQWRSVRSLAQFWEMMAFRQECSSGRLVGFIWVLFTPADTTTTSLAEMLAQPPTKTRATTSPKRPSSNPTQRRPRRRSSKLTGPILPRLPRIKSNSSTAPGPDVSASSLGRLPPEESKHYLWPLASRGTFVINDKDYRRATELLLHSNFAAHDIAAVSTRKWVDEVAVLSGCVRGKRWGVEVVGRRKTEDGESAALNGGGAVQEGVGQVNTLDVRKRKGGDGVAAAAQQQQGTEGNAAVNVLSAGLVRKKPKTETAAAAPAVEAQSADAGVNVLAGNLVRKKPKA</sequence>
<dbReference type="PROSITE" id="PS51728">
    <property type="entry name" value="RTT109_HAT"/>
    <property type="match status" value="1"/>
</dbReference>
<keyword evidence="7" id="KW-0804">Transcription</keyword>
<feature type="compositionally biased region" description="Polar residues" evidence="10">
    <location>
        <begin position="351"/>
        <end position="369"/>
    </location>
</feature>
<feature type="region of interest" description="Disordered" evidence="10">
    <location>
        <begin position="345"/>
        <end position="410"/>
    </location>
</feature>
<keyword evidence="3" id="KW-0808">Transferase</keyword>
<dbReference type="InterPro" id="IPR051236">
    <property type="entry name" value="HAT_RTT109-like"/>
</dbReference>
<dbReference type="Proteomes" id="UP000774617">
    <property type="component" value="Unassembled WGS sequence"/>
</dbReference>
<keyword evidence="8" id="KW-0539">Nucleus</keyword>
<evidence type="ECO:0000256" key="2">
    <source>
        <dbReference type="ARBA" id="ARBA00013184"/>
    </source>
</evidence>
<keyword evidence="5" id="KW-0007">Acetylation</keyword>
<accession>A0ABQ8G287</accession>
<dbReference type="EC" id="2.3.1.48" evidence="2"/>
<reference evidence="11 12" key="1">
    <citation type="journal article" date="2021" name="Nat. Commun.">
        <title>Genetic determinants of endophytism in the Arabidopsis root mycobiome.</title>
        <authorList>
            <person name="Mesny F."/>
            <person name="Miyauchi S."/>
            <person name="Thiergart T."/>
            <person name="Pickel B."/>
            <person name="Atanasova L."/>
            <person name="Karlsson M."/>
            <person name="Huettel B."/>
            <person name="Barry K.W."/>
            <person name="Haridas S."/>
            <person name="Chen C."/>
            <person name="Bauer D."/>
            <person name="Andreopoulos W."/>
            <person name="Pangilinan J."/>
            <person name="LaButti K."/>
            <person name="Riley R."/>
            <person name="Lipzen A."/>
            <person name="Clum A."/>
            <person name="Drula E."/>
            <person name="Henrissat B."/>
            <person name="Kohler A."/>
            <person name="Grigoriev I.V."/>
            <person name="Martin F.M."/>
            <person name="Hacquard S."/>
        </authorList>
    </citation>
    <scope>NUCLEOTIDE SEQUENCE [LARGE SCALE GENOMIC DNA]</scope>
    <source>
        <strain evidence="11 12">MPI-SDFR-AT-0080</strain>
    </source>
</reference>
<dbReference type="PANTHER" id="PTHR31571:SF2">
    <property type="entry name" value="HISTONE ACETYLTRANSFERASE RTT109"/>
    <property type="match status" value="1"/>
</dbReference>
<evidence type="ECO:0000256" key="4">
    <source>
        <dbReference type="ARBA" id="ARBA00022763"/>
    </source>
</evidence>
<evidence type="ECO:0000256" key="5">
    <source>
        <dbReference type="ARBA" id="ARBA00022990"/>
    </source>
</evidence>
<evidence type="ECO:0000256" key="6">
    <source>
        <dbReference type="ARBA" id="ARBA00023015"/>
    </source>
</evidence>
<evidence type="ECO:0000313" key="11">
    <source>
        <dbReference type="EMBL" id="KAH7042683.1"/>
    </source>
</evidence>
<keyword evidence="4" id="KW-0227">DNA damage</keyword>
<comment type="catalytic activity">
    <reaction evidence="9">
        <text>L-lysyl-[histone] + acetyl-CoA = N(6)-acetyl-L-lysyl-[histone] + CoA + H(+)</text>
        <dbReference type="Rhea" id="RHEA:21992"/>
        <dbReference type="Rhea" id="RHEA-COMP:9845"/>
        <dbReference type="Rhea" id="RHEA-COMP:11338"/>
        <dbReference type="ChEBI" id="CHEBI:15378"/>
        <dbReference type="ChEBI" id="CHEBI:29969"/>
        <dbReference type="ChEBI" id="CHEBI:57287"/>
        <dbReference type="ChEBI" id="CHEBI:57288"/>
        <dbReference type="ChEBI" id="CHEBI:61930"/>
        <dbReference type="EC" id="2.3.1.48"/>
    </reaction>
    <physiologicalReaction direction="left-to-right" evidence="9">
        <dbReference type="Rhea" id="RHEA:21993"/>
    </physiologicalReaction>
</comment>
<evidence type="ECO:0000256" key="3">
    <source>
        <dbReference type="ARBA" id="ARBA00022679"/>
    </source>
</evidence>
<evidence type="ECO:0000256" key="7">
    <source>
        <dbReference type="ARBA" id="ARBA00023163"/>
    </source>
</evidence>
<evidence type="ECO:0000313" key="12">
    <source>
        <dbReference type="Proteomes" id="UP000774617"/>
    </source>
</evidence>
<keyword evidence="12" id="KW-1185">Reference proteome</keyword>
<proteinExistence type="predicted"/>
<protein>
    <recommendedName>
        <fullName evidence="2">histone acetyltransferase</fullName>
        <ecNumber evidence="2">2.3.1.48</ecNumber>
    </recommendedName>
</protein>
<organism evidence="11 12">
    <name type="scientific">Macrophomina phaseolina</name>
    <dbReference type="NCBI Taxonomy" id="35725"/>
    <lineage>
        <taxon>Eukaryota</taxon>
        <taxon>Fungi</taxon>
        <taxon>Dikarya</taxon>
        <taxon>Ascomycota</taxon>
        <taxon>Pezizomycotina</taxon>
        <taxon>Dothideomycetes</taxon>
        <taxon>Dothideomycetes incertae sedis</taxon>
        <taxon>Botryosphaeriales</taxon>
        <taxon>Botryosphaeriaceae</taxon>
        <taxon>Macrophomina</taxon>
    </lineage>
</organism>
<evidence type="ECO:0000256" key="10">
    <source>
        <dbReference type="SAM" id="MobiDB-lite"/>
    </source>
</evidence>